<feature type="domain" description="DUF4435" evidence="1">
    <location>
        <begin position="15"/>
        <end position="212"/>
    </location>
</feature>
<dbReference type="EMBL" id="ANNX02000040">
    <property type="protein sequence ID" value="KYC38590.1"/>
    <property type="molecule type" value="Genomic_DNA"/>
</dbReference>
<evidence type="ECO:0000259" key="1">
    <source>
        <dbReference type="Pfam" id="PF14491"/>
    </source>
</evidence>
<reference evidence="2 3" key="1">
    <citation type="journal article" date="2013" name="Genome Biol. Evol.">
        <title>Genomes of Stigonematalean cyanobacteria (subsection V) and the evolution of oxygenic photosynthesis from prokaryotes to plastids.</title>
        <authorList>
            <person name="Dagan T."/>
            <person name="Roettger M."/>
            <person name="Stucken K."/>
            <person name="Landan G."/>
            <person name="Koch R."/>
            <person name="Major P."/>
            <person name="Gould S.B."/>
            <person name="Goremykin V.V."/>
            <person name="Rippka R."/>
            <person name="Tandeau de Marsac N."/>
            <person name="Gugger M."/>
            <person name="Lockhart P.J."/>
            <person name="Allen J.F."/>
            <person name="Brune I."/>
            <person name="Maus I."/>
            <person name="Puhler A."/>
            <person name="Martin W.F."/>
        </authorList>
    </citation>
    <scope>NUCLEOTIDE SEQUENCE [LARGE SCALE GENOMIC DNA]</scope>
    <source>
        <strain evidence="2 3">PCC 7110</strain>
    </source>
</reference>
<organism evidence="2 3">
    <name type="scientific">Scytonema hofmannii PCC 7110</name>
    <dbReference type="NCBI Taxonomy" id="128403"/>
    <lineage>
        <taxon>Bacteria</taxon>
        <taxon>Bacillati</taxon>
        <taxon>Cyanobacteriota</taxon>
        <taxon>Cyanophyceae</taxon>
        <taxon>Nostocales</taxon>
        <taxon>Scytonemataceae</taxon>
        <taxon>Scytonema</taxon>
    </lineage>
</organism>
<evidence type="ECO:0000313" key="3">
    <source>
        <dbReference type="Proteomes" id="UP000076925"/>
    </source>
</evidence>
<dbReference type="OrthoDB" id="7058238at2"/>
<comment type="caution">
    <text evidence="2">The sequence shown here is derived from an EMBL/GenBank/DDBJ whole genome shotgun (WGS) entry which is preliminary data.</text>
</comment>
<keyword evidence="3" id="KW-1185">Reference proteome</keyword>
<dbReference type="STRING" id="128403.WA1_36005"/>
<dbReference type="Pfam" id="PF14491">
    <property type="entry name" value="DUF4435"/>
    <property type="match status" value="1"/>
</dbReference>
<evidence type="ECO:0000313" key="2">
    <source>
        <dbReference type="EMBL" id="KYC38590.1"/>
    </source>
</evidence>
<protein>
    <recommendedName>
        <fullName evidence="1">DUF4435 domain-containing protein</fullName>
    </recommendedName>
</protein>
<accession>A0A139X1Q1</accession>
<dbReference type="Proteomes" id="UP000076925">
    <property type="component" value="Unassembled WGS sequence"/>
</dbReference>
<gene>
    <name evidence="2" type="ORF">WA1_36005</name>
</gene>
<proteinExistence type="predicted"/>
<dbReference type="AlphaFoldDB" id="A0A139X1Q1"/>
<dbReference type="InterPro" id="IPR029492">
    <property type="entry name" value="DUF4435"/>
</dbReference>
<sequence>MRSSNIWISIGRGGSDKTFYERFVDKVVCQLVSVSGKPSSKLRVIAVLGILEKSTFQGILAIIDADFERLETLTYSSPNLLRTDTHDLETMLINSQALNKVVAEFGSEEKIAQFSRDVRLALLETGMSVGYLRWLSQRNGMNLTFEGIRFSKFIDEQTLQIDELKLIREVKNKSQAFSLKDEDLQQQLMSQKNNSYDPWQICCGHDLVQLLSLGLRKAIGSNKVADVEPNSLERNLRLAYEEVYFWKTHLYVHIRTWESKNQPFRVLRNEV</sequence>
<name>A0A139X1Q1_9CYAN</name>
<dbReference type="RefSeq" id="WP_017745794.1">
    <property type="nucleotide sequence ID" value="NZ_KQ976354.1"/>
</dbReference>